<keyword evidence="5" id="KW-1185">Reference proteome</keyword>
<accession>A0ABY0HAC6</accession>
<sequence length="475" mass="51986">MYFNNYTCDAFTPRSRPCELGNYASYVINVTGAADVQAGIKFARKNNVRLVIKNTGHDYLGKSTGKGGLSLWTHNLKSTQYIPRYNAPYYKGPAIKLGAGIQGFEAYVAANATGHPIVAGSCPTVGIAGGYSQGGGHSMLSSMYGLGADNVLEWEVVTMDGRHLVATPTKNSDLYWAMSGGGGGNYAVALSMTSRLHKDSIVGGASVIFNDTKVGNDAFWEAVGAFHALLPSFVDDGNSYTYTLTNNVFLSWGVAMPGADLNQVNALMKPFLDDLKRRGIDYEYAPHVSRSFYEHYAFYFGPLPEGFADYAPFTGSRILPRAMLTDPEQNSIATDALRNASLAEGYAPLACQALNVRRQRHPDNAVLPAWRDALSICLTPGLWDPHATPAEMAARQDYAANVLQPMLDRATPGGGVYLNEANYRQQNWQREFYGSNYKRLLRVKRKYDPHSMLYAHTAVGSEAWVEDGNGRLCRV</sequence>
<keyword evidence="2" id="KW-0560">Oxidoreductase</keyword>
<comment type="caution">
    <text evidence="4">The sequence shown here is derived from an EMBL/GenBank/DDBJ whole genome shotgun (WGS) entry which is preliminary data.</text>
</comment>
<evidence type="ECO:0000256" key="2">
    <source>
        <dbReference type="ARBA" id="ARBA00023002"/>
    </source>
</evidence>
<dbReference type="SUPFAM" id="SSF56176">
    <property type="entry name" value="FAD-binding/transporter-associated domain-like"/>
    <property type="match status" value="1"/>
</dbReference>
<dbReference type="InterPro" id="IPR016169">
    <property type="entry name" value="FAD-bd_PCMH_sub2"/>
</dbReference>
<dbReference type="InterPro" id="IPR006094">
    <property type="entry name" value="Oxid_FAD_bind_N"/>
</dbReference>
<dbReference type="InterPro" id="IPR016166">
    <property type="entry name" value="FAD-bd_PCMH"/>
</dbReference>
<dbReference type="PANTHER" id="PTHR13878">
    <property type="entry name" value="GULONOLACTONE OXIDASE"/>
    <property type="match status" value="1"/>
</dbReference>
<dbReference type="Gene3D" id="3.30.465.10">
    <property type="match status" value="2"/>
</dbReference>
<dbReference type="InterPro" id="IPR036318">
    <property type="entry name" value="FAD-bd_PCMH-like_sf"/>
</dbReference>
<organism evidence="4 5">
    <name type="scientific">Monosporascus cannonballus</name>
    <dbReference type="NCBI Taxonomy" id="155416"/>
    <lineage>
        <taxon>Eukaryota</taxon>
        <taxon>Fungi</taxon>
        <taxon>Dikarya</taxon>
        <taxon>Ascomycota</taxon>
        <taxon>Pezizomycotina</taxon>
        <taxon>Sordariomycetes</taxon>
        <taxon>Xylariomycetidae</taxon>
        <taxon>Xylariales</taxon>
        <taxon>Xylariales incertae sedis</taxon>
        <taxon>Monosporascus</taxon>
    </lineage>
</organism>
<dbReference type="PANTHER" id="PTHR13878:SF91">
    <property type="entry name" value="FAD BINDING DOMAIN PROTEIN (AFU_ORTHOLOGUE AFUA_6G12070)-RELATED"/>
    <property type="match status" value="1"/>
</dbReference>
<evidence type="ECO:0000259" key="3">
    <source>
        <dbReference type="PROSITE" id="PS51387"/>
    </source>
</evidence>
<dbReference type="EMBL" id="QJNS01000128">
    <property type="protein sequence ID" value="RYO85819.1"/>
    <property type="molecule type" value="Genomic_DNA"/>
</dbReference>
<proteinExistence type="inferred from homology"/>
<feature type="domain" description="FAD-binding PCMH-type" evidence="3">
    <location>
        <begin position="20"/>
        <end position="199"/>
    </location>
</feature>
<protein>
    <recommendedName>
        <fullName evidence="3">FAD-binding PCMH-type domain-containing protein</fullName>
    </recommendedName>
</protein>
<comment type="similarity">
    <text evidence="1">Belongs to the oxygen-dependent FAD-linked oxidoreductase family.</text>
</comment>
<evidence type="ECO:0000313" key="5">
    <source>
        <dbReference type="Proteomes" id="UP000294003"/>
    </source>
</evidence>
<dbReference type="InterPro" id="IPR050432">
    <property type="entry name" value="FAD-linked_Oxidoreductases_BP"/>
</dbReference>
<evidence type="ECO:0000313" key="4">
    <source>
        <dbReference type="EMBL" id="RYO85819.1"/>
    </source>
</evidence>
<dbReference type="PROSITE" id="PS51387">
    <property type="entry name" value="FAD_PCMH"/>
    <property type="match status" value="1"/>
</dbReference>
<gene>
    <name evidence="4" type="ORF">DL762_005052</name>
</gene>
<dbReference type="Pfam" id="PF01565">
    <property type="entry name" value="FAD_binding_4"/>
    <property type="match status" value="1"/>
</dbReference>
<dbReference type="InterPro" id="IPR012951">
    <property type="entry name" value="BBE"/>
</dbReference>
<name>A0ABY0HAC6_9PEZI</name>
<evidence type="ECO:0000256" key="1">
    <source>
        <dbReference type="ARBA" id="ARBA00005466"/>
    </source>
</evidence>
<reference evidence="4 5" key="1">
    <citation type="submission" date="2018-06" db="EMBL/GenBank/DDBJ databases">
        <title>Complete Genomes of Monosporascus.</title>
        <authorList>
            <person name="Robinson A.J."/>
            <person name="Natvig D.O."/>
        </authorList>
    </citation>
    <scope>NUCLEOTIDE SEQUENCE [LARGE SCALE GENOMIC DNA]</scope>
    <source>
        <strain evidence="4 5">CBS 609.92</strain>
    </source>
</reference>
<dbReference type="Proteomes" id="UP000294003">
    <property type="component" value="Unassembled WGS sequence"/>
</dbReference>
<dbReference type="Pfam" id="PF08031">
    <property type="entry name" value="BBE"/>
    <property type="match status" value="1"/>
</dbReference>